<evidence type="ECO:0000313" key="2">
    <source>
        <dbReference type="Proteomes" id="UP000028582"/>
    </source>
</evidence>
<evidence type="ECO:0000313" key="1">
    <source>
        <dbReference type="EMBL" id="ETO77360.1"/>
    </source>
</evidence>
<organism evidence="1 2">
    <name type="scientific">Phytophthora nicotianae P1976</name>
    <dbReference type="NCBI Taxonomy" id="1317066"/>
    <lineage>
        <taxon>Eukaryota</taxon>
        <taxon>Sar</taxon>
        <taxon>Stramenopiles</taxon>
        <taxon>Oomycota</taxon>
        <taxon>Peronosporomycetes</taxon>
        <taxon>Peronosporales</taxon>
        <taxon>Peronosporaceae</taxon>
        <taxon>Phytophthora</taxon>
    </lineage>
</organism>
<name>A0A081AEP9_PHYNI</name>
<accession>A0A081AEP9</accession>
<proteinExistence type="predicted"/>
<comment type="caution">
    <text evidence="1">The sequence shown here is derived from an EMBL/GenBank/DDBJ whole genome shotgun (WGS) entry which is preliminary data.</text>
</comment>
<dbReference type="Proteomes" id="UP000028582">
    <property type="component" value="Unassembled WGS sequence"/>
</dbReference>
<protein>
    <submittedName>
        <fullName evidence="1">Uncharacterized protein</fullName>
    </submittedName>
</protein>
<reference evidence="1 2" key="1">
    <citation type="submission" date="2013-11" db="EMBL/GenBank/DDBJ databases">
        <title>The Genome Sequence of Phytophthora parasitica P1976.</title>
        <authorList>
            <consortium name="The Broad Institute Genomics Platform"/>
            <person name="Russ C."/>
            <person name="Tyler B."/>
            <person name="Panabieres F."/>
            <person name="Shan W."/>
            <person name="Tripathy S."/>
            <person name="Grunwald N."/>
            <person name="Machado M."/>
            <person name="Johnson C.S."/>
            <person name="Walker B."/>
            <person name="Young S."/>
            <person name="Zeng Q."/>
            <person name="Gargeya S."/>
            <person name="Fitzgerald M."/>
            <person name="Haas B."/>
            <person name="Abouelleil A."/>
            <person name="Allen A.W."/>
            <person name="Alvarado L."/>
            <person name="Arachchi H.M."/>
            <person name="Berlin A.M."/>
            <person name="Chapman S.B."/>
            <person name="Gainer-Dewar J."/>
            <person name="Goldberg J."/>
            <person name="Griggs A."/>
            <person name="Gujja S."/>
            <person name="Hansen M."/>
            <person name="Howarth C."/>
            <person name="Imamovic A."/>
            <person name="Ireland A."/>
            <person name="Larimer J."/>
            <person name="McCowan C."/>
            <person name="Murphy C."/>
            <person name="Pearson M."/>
            <person name="Poon T.W."/>
            <person name="Priest M."/>
            <person name="Roberts A."/>
            <person name="Saif S."/>
            <person name="Shea T."/>
            <person name="Sisk P."/>
            <person name="Sykes S."/>
            <person name="Wortman J."/>
            <person name="Nusbaum C."/>
            <person name="Birren B."/>
        </authorList>
    </citation>
    <scope>NUCLEOTIDE SEQUENCE [LARGE SCALE GENOMIC DNA]</scope>
    <source>
        <strain evidence="1 2">P1976</strain>
    </source>
</reference>
<dbReference type="AlphaFoldDB" id="A0A081AEP9"/>
<dbReference type="EMBL" id="ANJA01001386">
    <property type="protein sequence ID" value="ETO77360.1"/>
    <property type="molecule type" value="Genomic_DNA"/>
</dbReference>
<sequence length="67" mass="7338">MSRGCRRLLPICIFQRQAETSDTGAPILAYMVTAAVSEGASVQHPLLCEQARLQETNDIDTSEESID</sequence>
<gene>
    <name evidence="1" type="ORF">F444_07436</name>
</gene>